<proteinExistence type="predicted"/>
<accession>A0AB40CKF9</accession>
<evidence type="ECO:0000313" key="4">
    <source>
        <dbReference type="RefSeq" id="XP_039140468.1"/>
    </source>
</evidence>
<feature type="compositionally biased region" description="Polar residues" evidence="1">
    <location>
        <begin position="215"/>
        <end position="228"/>
    </location>
</feature>
<protein>
    <submittedName>
        <fullName evidence="3 4">Uncharacterized protein LOC120277673 isoform X1</fullName>
    </submittedName>
</protein>
<feature type="compositionally biased region" description="Polar residues" evidence="1">
    <location>
        <begin position="236"/>
        <end position="248"/>
    </location>
</feature>
<evidence type="ECO:0000313" key="5">
    <source>
        <dbReference type="RefSeq" id="XP_039140474.1"/>
    </source>
</evidence>
<dbReference type="RefSeq" id="XP_039140463.1">
    <property type="nucleotide sequence ID" value="XM_039284529.1"/>
</dbReference>
<dbReference type="PANTHER" id="PTHR33443">
    <property type="entry name" value="ZGC:112980"/>
    <property type="match status" value="1"/>
</dbReference>
<dbReference type="InterPro" id="IPR053234">
    <property type="entry name" value="RPM1_Interactor"/>
</dbReference>
<sequence>MLELLYFIPRLLLSNYEEPAIVDISSDEEDFDSFDGACKSNYDFISKILGCVDHVVARQSDDLIVLDEFSSAPVIKERNSSSARLADPPTGGSDDDCLVLESDPHKLVSVTNEKADGDESEELLVVGETGQVACRDYPHSRHLCARFPFSITSHESHCSLCHCYVCDSPAPCEYWGNGLLSSDHCHSTDKEARWIDERKSFKLRSTQNQNSQSQGTHKQNPQSQSNPGLSKVVHPQSMQSTRSSNSIPRRSYGNLAPRRNQHNSLLRSIPYSNSPLQACSTTSIAMSTPLSETNQGLRTVTVPFSQPTTMWQMAPIQREKRSATPPIMQAYSRSKKSRTAGNDSLGIACSLQQQSSVAICGSTCIAANEKTKFAATVSGKDDSMLYWREILAKVASQLEVSVSDTEISTTNGQPQDGSSHPSDFANNLLLPQQNAMQNITDSCQHAAPENITLTVEPSSLGIGCSYSFGEFVCDSDPVTVKEPSPPPNNVSAPGKPHLGNVFAALDDITPDPAVDIDPLSLFNAGDIAWDCLGEL</sequence>
<feature type="region of interest" description="Disordered" evidence="1">
    <location>
        <begin position="203"/>
        <end position="259"/>
    </location>
</feature>
<dbReference type="RefSeq" id="XP_039140468.1">
    <property type="nucleotide sequence ID" value="XM_039284534.1"/>
</dbReference>
<evidence type="ECO:0000313" key="3">
    <source>
        <dbReference type="RefSeq" id="XP_039140463.1"/>
    </source>
</evidence>
<gene>
    <name evidence="3 4 5" type="primary">LOC120277673</name>
</gene>
<evidence type="ECO:0000313" key="2">
    <source>
        <dbReference type="Proteomes" id="UP001515500"/>
    </source>
</evidence>
<dbReference type="AlphaFoldDB" id="A0AB40CKF9"/>
<organism evidence="2 4">
    <name type="scientific">Dioscorea cayennensis subsp. rotundata</name>
    <name type="common">White Guinea yam</name>
    <name type="synonym">Dioscorea rotundata</name>
    <dbReference type="NCBI Taxonomy" id="55577"/>
    <lineage>
        <taxon>Eukaryota</taxon>
        <taxon>Viridiplantae</taxon>
        <taxon>Streptophyta</taxon>
        <taxon>Embryophyta</taxon>
        <taxon>Tracheophyta</taxon>
        <taxon>Spermatophyta</taxon>
        <taxon>Magnoliopsida</taxon>
        <taxon>Liliopsida</taxon>
        <taxon>Dioscoreales</taxon>
        <taxon>Dioscoreaceae</taxon>
        <taxon>Dioscorea</taxon>
    </lineage>
</organism>
<feature type="region of interest" description="Disordered" evidence="1">
    <location>
        <begin position="405"/>
        <end position="426"/>
    </location>
</feature>
<dbReference type="GeneID" id="120277673"/>
<evidence type="ECO:0000256" key="1">
    <source>
        <dbReference type="SAM" id="MobiDB-lite"/>
    </source>
</evidence>
<reference evidence="3 4" key="1">
    <citation type="submission" date="2025-04" db="UniProtKB">
        <authorList>
            <consortium name="RefSeq"/>
        </authorList>
    </citation>
    <scope>IDENTIFICATION</scope>
</reference>
<name>A0AB40CKF9_DIOCR</name>
<keyword evidence="2" id="KW-1185">Reference proteome</keyword>
<dbReference type="RefSeq" id="XP_039140474.1">
    <property type="nucleotide sequence ID" value="XM_039284540.1"/>
</dbReference>
<dbReference type="Proteomes" id="UP001515500">
    <property type="component" value="Chromosome 2"/>
</dbReference>
<dbReference type="PANTHER" id="PTHR33443:SF30">
    <property type="entry name" value="SARCOSINE DEHYDROGENASE-2C PROTEIN"/>
    <property type="match status" value="1"/>
</dbReference>